<reference evidence="1" key="2">
    <citation type="journal article" date="2022" name="New Phytol.">
        <title>Evolutionary transition to the ectomycorrhizal habit in the genomes of a hyperdiverse lineage of mushroom-forming fungi.</title>
        <authorList>
            <person name="Looney B."/>
            <person name="Miyauchi S."/>
            <person name="Morin E."/>
            <person name="Drula E."/>
            <person name="Courty P.E."/>
            <person name="Kohler A."/>
            <person name="Kuo A."/>
            <person name="LaButti K."/>
            <person name="Pangilinan J."/>
            <person name="Lipzen A."/>
            <person name="Riley R."/>
            <person name="Andreopoulos W."/>
            <person name="He G."/>
            <person name="Johnson J."/>
            <person name="Nolan M."/>
            <person name="Tritt A."/>
            <person name="Barry K.W."/>
            <person name="Grigoriev I.V."/>
            <person name="Nagy L.G."/>
            <person name="Hibbett D."/>
            <person name="Henrissat B."/>
            <person name="Matheny P.B."/>
            <person name="Labbe J."/>
            <person name="Martin F.M."/>
        </authorList>
    </citation>
    <scope>NUCLEOTIDE SEQUENCE</scope>
    <source>
        <strain evidence="1">EC-137</strain>
    </source>
</reference>
<sequence>ERLKTVVRRLPPNLPEEIFWQSVQQWVSDETVTWRVFYPGKLRKKLNKENVYSRAYLAFKSEELVAIFSREYDGHVFRDKTG</sequence>
<keyword evidence="2" id="KW-1185">Reference proteome</keyword>
<comment type="caution">
    <text evidence="1">The sequence shown here is derived from an EMBL/GenBank/DDBJ whole genome shotgun (WGS) entry which is preliminary data.</text>
</comment>
<feature type="non-terminal residue" evidence="1">
    <location>
        <position position="1"/>
    </location>
</feature>
<proteinExistence type="predicted"/>
<evidence type="ECO:0000313" key="1">
    <source>
        <dbReference type="EMBL" id="KAI0032071.1"/>
    </source>
</evidence>
<organism evidence="1 2">
    <name type="scientific">Vararia minispora EC-137</name>
    <dbReference type="NCBI Taxonomy" id="1314806"/>
    <lineage>
        <taxon>Eukaryota</taxon>
        <taxon>Fungi</taxon>
        <taxon>Dikarya</taxon>
        <taxon>Basidiomycota</taxon>
        <taxon>Agaricomycotina</taxon>
        <taxon>Agaricomycetes</taxon>
        <taxon>Russulales</taxon>
        <taxon>Lachnocladiaceae</taxon>
        <taxon>Vararia</taxon>
    </lineage>
</organism>
<evidence type="ECO:0000313" key="2">
    <source>
        <dbReference type="Proteomes" id="UP000814128"/>
    </source>
</evidence>
<accession>A0ACB8QL23</accession>
<feature type="non-terminal residue" evidence="1">
    <location>
        <position position="82"/>
    </location>
</feature>
<gene>
    <name evidence="1" type="ORF">K488DRAFT_32579</name>
</gene>
<dbReference type="EMBL" id="MU273558">
    <property type="protein sequence ID" value="KAI0032071.1"/>
    <property type="molecule type" value="Genomic_DNA"/>
</dbReference>
<protein>
    <submittedName>
        <fullName evidence="1">Uncharacterized protein</fullName>
    </submittedName>
</protein>
<name>A0ACB8QL23_9AGAM</name>
<reference evidence="1" key="1">
    <citation type="submission" date="2021-02" db="EMBL/GenBank/DDBJ databases">
        <authorList>
            <consortium name="DOE Joint Genome Institute"/>
            <person name="Ahrendt S."/>
            <person name="Looney B.P."/>
            <person name="Miyauchi S."/>
            <person name="Morin E."/>
            <person name="Drula E."/>
            <person name="Courty P.E."/>
            <person name="Chicoki N."/>
            <person name="Fauchery L."/>
            <person name="Kohler A."/>
            <person name="Kuo A."/>
            <person name="Labutti K."/>
            <person name="Pangilinan J."/>
            <person name="Lipzen A."/>
            <person name="Riley R."/>
            <person name="Andreopoulos W."/>
            <person name="He G."/>
            <person name="Johnson J."/>
            <person name="Barry K.W."/>
            <person name="Grigoriev I.V."/>
            <person name="Nagy L."/>
            <person name="Hibbett D."/>
            <person name="Henrissat B."/>
            <person name="Matheny P.B."/>
            <person name="Labbe J."/>
            <person name="Martin F."/>
        </authorList>
    </citation>
    <scope>NUCLEOTIDE SEQUENCE</scope>
    <source>
        <strain evidence="1">EC-137</strain>
    </source>
</reference>
<dbReference type="Proteomes" id="UP000814128">
    <property type="component" value="Unassembled WGS sequence"/>
</dbReference>